<comment type="caution">
    <text evidence="1">The sequence shown here is derived from an EMBL/GenBank/DDBJ whole genome shotgun (WGS) entry which is preliminary data.</text>
</comment>
<accession>A0ABT5F970</accession>
<protein>
    <submittedName>
        <fullName evidence="1">Uncharacterized protein</fullName>
    </submittedName>
</protein>
<keyword evidence="2" id="KW-1185">Reference proteome</keyword>
<name>A0ABT5F970_9GAMM</name>
<dbReference type="RefSeq" id="WP_272179795.1">
    <property type="nucleotide sequence ID" value="NZ_JAQOMS010000002.1"/>
</dbReference>
<dbReference type="EMBL" id="JAQOMS010000002">
    <property type="protein sequence ID" value="MDC2888075.1"/>
    <property type="molecule type" value="Genomic_DNA"/>
</dbReference>
<gene>
    <name evidence="1" type="ORF">PN838_03660</name>
</gene>
<sequence length="102" mass="11575">MLYTQLAKSYPDENKSTYAKAFRILEKLNDNQLRAEAIKEAKEWDQTTSNSGISATVYALSIWINNQNEKANLLFDALLRTNKKTSSHLVSNYNMSLQPTTG</sequence>
<organism evidence="1 2">
    <name type="scientific">Psychrosphaera algicola</name>
    <dbReference type="NCBI Taxonomy" id="3023714"/>
    <lineage>
        <taxon>Bacteria</taxon>
        <taxon>Pseudomonadati</taxon>
        <taxon>Pseudomonadota</taxon>
        <taxon>Gammaproteobacteria</taxon>
        <taxon>Alteromonadales</taxon>
        <taxon>Pseudoalteromonadaceae</taxon>
        <taxon>Psychrosphaera</taxon>
    </lineage>
</organism>
<evidence type="ECO:0000313" key="2">
    <source>
        <dbReference type="Proteomes" id="UP001528411"/>
    </source>
</evidence>
<reference evidence="1 2" key="1">
    <citation type="submission" date="2023-01" db="EMBL/GenBank/DDBJ databases">
        <title>Psychrosphaera sp. nov., isolated from marine algae.</title>
        <authorList>
            <person name="Bayburt H."/>
            <person name="Choi B.J."/>
            <person name="Kim J.M."/>
            <person name="Choi D.G."/>
            <person name="Jeon C.O."/>
        </authorList>
    </citation>
    <scope>NUCLEOTIDE SEQUENCE [LARGE SCALE GENOMIC DNA]</scope>
    <source>
        <strain evidence="1 2">G1-22</strain>
    </source>
</reference>
<evidence type="ECO:0000313" key="1">
    <source>
        <dbReference type="EMBL" id="MDC2888075.1"/>
    </source>
</evidence>
<dbReference type="Proteomes" id="UP001528411">
    <property type="component" value="Unassembled WGS sequence"/>
</dbReference>
<proteinExistence type="predicted"/>